<dbReference type="Proteomes" id="UP000006265">
    <property type="component" value="Unassembled WGS sequence"/>
</dbReference>
<dbReference type="STRING" id="1122247.GCA_000379865_01586"/>
<dbReference type="InterPro" id="IPR056923">
    <property type="entry name" value="Minor_tail_gp31_C"/>
</dbReference>
<dbReference type="OrthoDB" id="4753812at2"/>
<feature type="domain" description="DUF7257" evidence="1">
    <location>
        <begin position="219"/>
        <end position="462"/>
    </location>
</feature>
<dbReference type="Pfam" id="PF23918">
    <property type="entry name" value="DUF7257"/>
    <property type="match status" value="1"/>
</dbReference>
<feature type="domain" description="Minor tail protein gp31 C-terminal" evidence="2">
    <location>
        <begin position="583"/>
        <end position="608"/>
    </location>
</feature>
<dbReference type="RefSeq" id="WP_005628966.1">
    <property type="nucleotide sequence ID" value="NZ_AMRA01000085.1"/>
</dbReference>
<dbReference type="Pfam" id="PF24243">
    <property type="entry name" value="Phage_tail_C"/>
    <property type="match status" value="1"/>
</dbReference>
<organism evidence="3 4">
    <name type="scientific">Mycolicibacterium hassiacum (strain DSM 44199 / CIP 105218 / JCM 12690 / 3849)</name>
    <name type="common">Mycobacterium hassiacum</name>
    <dbReference type="NCBI Taxonomy" id="1122247"/>
    <lineage>
        <taxon>Bacteria</taxon>
        <taxon>Bacillati</taxon>
        <taxon>Actinomycetota</taxon>
        <taxon>Actinomycetes</taxon>
        <taxon>Mycobacteriales</taxon>
        <taxon>Mycobacteriaceae</taxon>
        <taxon>Mycolicibacterium</taxon>
    </lineage>
</organism>
<keyword evidence="4" id="KW-1185">Reference proteome</keyword>
<proteinExistence type="predicted"/>
<evidence type="ECO:0000259" key="2">
    <source>
        <dbReference type="Pfam" id="PF24243"/>
    </source>
</evidence>
<dbReference type="EMBL" id="AMRA01000085">
    <property type="protein sequence ID" value="EKF23015.1"/>
    <property type="molecule type" value="Genomic_DNA"/>
</dbReference>
<evidence type="ECO:0000313" key="4">
    <source>
        <dbReference type="Proteomes" id="UP000006265"/>
    </source>
</evidence>
<evidence type="ECO:0000259" key="1">
    <source>
        <dbReference type="Pfam" id="PF23918"/>
    </source>
</evidence>
<accession>K5BAX8</accession>
<sequence>MTYPTNPLEAIGSDGAFEIGGGDFNFGQEYTEQIIRSLFTMPVITLENALDLLREQLLKLPLEALQGFKDMVPDFVEGAFDTVTGAVDAIMDSLQEGPAFLRFAQFQQFLTQLLSDPAEVIGQIPQHLIDGLESAMETIGNTIQTIVDMLLEALGVEPVGELIDRIFDLSDEIELLQNAANQAATGLQQTWNQFWSALTGRTPDVDQTVVEPAEQIGELANTTVSNSSAIAELQSRLDQQSNGGIAGGDDFERETTRDLGDGWIAWYDFNTGRGYYYLDGHQARWVDEGNQTNTARFVRYDTDDERTVSDYQKMTLVVGTIPGESGAPFEGDGSHIRLWLRVNETAFSQGIRDGVFVEIGGWNMAQIGYRKDNVDTFVGSPVSCSWGAGTVFSFTAGTSDGIEKFEFAKNGSVLATWSDDAVVSRLGPDYRRWGWEGQARPRNLGQGTPSSVTRVTIADVDPGMGGGSIDLGSQVVGILALANGGTGASNAAQARANLGAEAAIPAGTTAQYWRGDKTWQTLNKAAVGLGNVDNTSDAAKNSATATLTNKTMSGANNTFTDIPVSALGVGRVDGSRNGVATSLSIWVGTAAQYAAIPTKDPNTIYAVT</sequence>
<name>K5BAX8_MYCHD</name>
<evidence type="ECO:0000313" key="3">
    <source>
        <dbReference type="EMBL" id="EKF23015.1"/>
    </source>
</evidence>
<gene>
    <name evidence="3" type="ORF">C731_3020</name>
</gene>
<comment type="caution">
    <text evidence="3">The sequence shown here is derived from an EMBL/GenBank/DDBJ whole genome shotgun (WGS) entry which is preliminary data.</text>
</comment>
<dbReference type="AlphaFoldDB" id="K5BAX8"/>
<protein>
    <recommendedName>
        <fullName evidence="5">Minor tail protein</fullName>
    </recommendedName>
</protein>
<dbReference type="eggNOG" id="ENOG5031B9Z">
    <property type="taxonomic scope" value="Bacteria"/>
</dbReference>
<evidence type="ECO:0008006" key="5">
    <source>
        <dbReference type="Google" id="ProtNLM"/>
    </source>
</evidence>
<reference evidence="3 4" key="1">
    <citation type="journal article" date="2012" name="J. Bacteriol.">
        <title>Genome sequence of Mycobacterium hassiacum DSM 44199, a rare source of heat-stable mycobacterial proteins.</title>
        <authorList>
            <person name="Tiago I."/>
            <person name="Maranha A."/>
            <person name="Mendes V."/>
            <person name="Alarico S."/>
            <person name="Moynihan P.J."/>
            <person name="Clarke A.J."/>
            <person name="Macedo-Ribeiro S."/>
            <person name="Pereira P.J."/>
            <person name="Empadinhas N."/>
        </authorList>
    </citation>
    <scope>NUCLEOTIDE SEQUENCE [LARGE SCALE GENOMIC DNA]</scope>
    <source>
        <strain evidence="4">DSM 44199 / CIP 105218 / JCM 12690 / 3849</strain>
    </source>
</reference>
<dbReference type="InterPro" id="IPR055681">
    <property type="entry name" value="DUF7257"/>
</dbReference>
<dbReference type="PATRIC" id="fig|1122247.3.peg.2894"/>